<dbReference type="RefSeq" id="WP_206295121.1">
    <property type="nucleotide sequence ID" value="NZ_CP063458.1"/>
</dbReference>
<feature type="domain" description="HTH gntR-type" evidence="5">
    <location>
        <begin position="4"/>
        <end position="71"/>
    </location>
</feature>
<evidence type="ECO:0000313" key="7">
    <source>
        <dbReference type="Proteomes" id="UP000593765"/>
    </source>
</evidence>
<accession>A0A7M2X282</accession>
<evidence type="ECO:0000256" key="4">
    <source>
        <dbReference type="SAM" id="MobiDB-lite"/>
    </source>
</evidence>
<dbReference type="Proteomes" id="UP000593765">
    <property type="component" value="Chromosome"/>
</dbReference>
<sequence>MADASLSSRVYDDILGRILSGRMKPGDVFNRRQVAAELGVSVAPVLEAMLELETEGLIQTLPRRGTRVRLPDARDVWGHAVVREAIESQAARIYCGAPVLRHQSRLLRLAEALDALPAGSVDQIRQEIRFHHYLVALAACEPLTRAFERIMKLGLLHAAALLEGEQSLLPSHVALVEALLTSDPDAAQNAIRAHLHNLRAPHAATESPVGDEAPALPNWLSETV</sequence>
<dbReference type="PANTHER" id="PTHR43537:SF5">
    <property type="entry name" value="UXU OPERON TRANSCRIPTIONAL REGULATOR"/>
    <property type="match status" value="1"/>
</dbReference>
<dbReference type="InterPro" id="IPR000524">
    <property type="entry name" value="Tscrpt_reg_HTH_GntR"/>
</dbReference>
<evidence type="ECO:0000256" key="3">
    <source>
        <dbReference type="ARBA" id="ARBA00023163"/>
    </source>
</evidence>
<dbReference type="Pfam" id="PF07729">
    <property type="entry name" value="FCD"/>
    <property type="match status" value="1"/>
</dbReference>
<dbReference type="EMBL" id="CP063458">
    <property type="protein sequence ID" value="QOV91805.1"/>
    <property type="molecule type" value="Genomic_DNA"/>
</dbReference>
<keyword evidence="7" id="KW-1185">Reference proteome</keyword>
<dbReference type="Gene3D" id="1.20.120.530">
    <property type="entry name" value="GntR ligand-binding domain-like"/>
    <property type="match status" value="1"/>
</dbReference>
<gene>
    <name evidence="6" type="ORF">IPV69_10805</name>
</gene>
<reference evidence="6 7" key="1">
    <citation type="submission" date="2020-10" db="EMBL/GenBank/DDBJ databases">
        <title>Wide distribution of Phycisphaera-like planctomycetes from WD2101 soil group in peatlands and genome analysis of the first cultivated representative.</title>
        <authorList>
            <person name="Dedysh S.N."/>
            <person name="Beletsky A.V."/>
            <person name="Ivanova A."/>
            <person name="Kulichevskaya I.S."/>
            <person name="Suzina N.E."/>
            <person name="Philippov D.A."/>
            <person name="Rakitin A.L."/>
            <person name="Mardanov A.V."/>
            <person name="Ravin N.V."/>
        </authorList>
    </citation>
    <scope>NUCLEOTIDE SEQUENCE [LARGE SCALE GENOMIC DNA]</scope>
    <source>
        <strain evidence="6 7">M1803</strain>
    </source>
</reference>
<keyword evidence="1" id="KW-0805">Transcription regulation</keyword>
<dbReference type="CDD" id="cd07377">
    <property type="entry name" value="WHTH_GntR"/>
    <property type="match status" value="1"/>
</dbReference>
<dbReference type="GO" id="GO:0003677">
    <property type="term" value="F:DNA binding"/>
    <property type="evidence" value="ECO:0007669"/>
    <property type="project" value="UniProtKB-KW"/>
</dbReference>
<dbReference type="InterPro" id="IPR008920">
    <property type="entry name" value="TF_FadR/GntR_C"/>
</dbReference>
<dbReference type="SMART" id="SM00895">
    <property type="entry name" value="FCD"/>
    <property type="match status" value="1"/>
</dbReference>
<dbReference type="SUPFAM" id="SSF46785">
    <property type="entry name" value="Winged helix' DNA-binding domain"/>
    <property type="match status" value="1"/>
</dbReference>
<dbReference type="InterPro" id="IPR036390">
    <property type="entry name" value="WH_DNA-bd_sf"/>
</dbReference>
<dbReference type="GO" id="GO:0003700">
    <property type="term" value="F:DNA-binding transcription factor activity"/>
    <property type="evidence" value="ECO:0007669"/>
    <property type="project" value="InterPro"/>
</dbReference>
<evidence type="ECO:0000256" key="2">
    <source>
        <dbReference type="ARBA" id="ARBA00023125"/>
    </source>
</evidence>
<dbReference type="InterPro" id="IPR036388">
    <property type="entry name" value="WH-like_DNA-bd_sf"/>
</dbReference>
<dbReference type="PROSITE" id="PS50949">
    <property type="entry name" value="HTH_GNTR"/>
    <property type="match status" value="1"/>
</dbReference>
<dbReference type="Pfam" id="PF00392">
    <property type="entry name" value="GntR"/>
    <property type="match status" value="1"/>
</dbReference>
<protein>
    <submittedName>
        <fullName evidence="6">GntR family transcriptional regulator</fullName>
    </submittedName>
</protein>
<dbReference type="KEGG" id="hbs:IPV69_10805"/>
<keyword evidence="3" id="KW-0804">Transcription</keyword>
<dbReference type="SMART" id="SM00345">
    <property type="entry name" value="HTH_GNTR"/>
    <property type="match status" value="1"/>
</dbReference>
<feature type="region of interest" description="Disordered" evidence="4">
    <location>
        <begin position="202"/>
        <end position="224"/>
    </location>
</feature>
<dbReference type="InterPro" id="IPR011711">
    <property type="entry name" value="GntR_C"/>
</dbReference>
<name>A0A7M2X282_9BACT</name>
<evidence type="ECO:0000256" key="1">
    <source>
        <dbReference type="ARBA" id="ARBA00023015"/>
    </source>
</evidence>
<evidence type="ECO:0000259" key="5">
    <source>
        <dbReference type="PROSITE" id="PS50949"/>
    </source>
</evidence>
<dbReference type="SUPFAM" id="SSF48008">
    <property type="entry name" value="GntR ligand-binding domain-like"/>
    <property type="match status" value="1"/>
</dbReference>
<keyword evidence="2" id="KW-0238">DNA-binding</keyword>
<dbReference type="Gene3D" id="1.10.10.10">
    <property type="entry name" value="Winged helix-like DNA-binding domain superfamily/Winged helix DNA-binding domain"/>
    <property type="match status" value="1"/>
</dbReference>
<evidence type="ECO:0000313" key="6">
    <source>
        <dbReference type="EMBL" id="QOV91805.1"/>
    </source>
</evidence>
<organism evidence="6 7">
    <name type="scientific">Humisphaera borealis</name>
    <dbReference type="NCBI Taxonomy" id="2807512"/>
    <lineage>
        <taxon>Bacteria</taxon>
        <taxon>Pseudomonadati</taxon>
        <taxon>Planctomycetota</taxon>
        <taxon>Phycisphaerae</taxon>
        <taxon>Tepidisphaerales</taxon>
        <taxon>Tepidisphaeraceae</taxon>
        <taxon>Humisphaera</taxon>
    </lineage>
</organism>
<dbReference type="AlphaFoldDB" id="A0A7M2X282"/>
<dbReference type="PANTHER" id="PTHR43537">
    <property type="entry name" value="TRANSCRIPTIONAL REGULATOR, GNTR FAMILY"/>
    <property type="match status" value="1"/>
</dbReference>
<proteinExistence type="predicted"/>